<feature type="compositionally biased region" description="Basic and acidic residues" evidence="1">
    <location>
        <begin position="405"/>
        <end position="416"/>
    </location>
</feature>
<feature type="region of interest" description="Disordered" evidence="1">
    <location>
        <begin position="322"/>
        <end position="341"/>
    </location>
</feature>
<feature type="compositionally biased region" description="Low complexity" evidence="1">
    <location>
        <begin position="127"/>
        <end position="137"/>
    </location>
</feature>
<protein>
    <submittedName>
        <fullName evidence="2">Uncharacterized protein</fullName>
    </submittedName>
</protein>
<keyword evidence="3" id="KW-1185">Reference proteome</keyword>
<feature type="region of interest" description="Disordered" evidence="1">
    <location>
        <begin position="690"/>
        <end position="766"/>
    </location>
</feature>
<dbReference type="EMBL" id="KZ819300">
    <property type="protein sequence ID" value="PWN96217.1"/>
    <property type="molecule type" value="Genomic_DNA"/>
</dbReference>
<feature type="region of interest" description="Disordered" evidence="1">
    <location>
        <begin position="447"/>
        <end position="481"/>
    </location>
</feature>
<feature type="compositionally biased region" description="Low complexity" evidence="1">
    <location>
        <begin position="814"/>
        <end position="826"/>
    </location>
</feature>
<evidence type="ECO:0000313" key="3">
    <source>
        <dbReference type="Proteomes" id="UP000245946"/>
    </source>
</evidence>
<evidence type="ECO:0000256" key="1">
    <source>
        <dbReference type="SAM" id="MobiDB-lite"/>
    </source>
</evidence>
<feature type="region of interest" description="Disordered" evidence="1">
    <location>
        <begin position="1"/>
        <end position="181"/>
    </location>
</feature>
<dbReference type="GeneID" id="37271860"/>
<reference evidence="2 3" key="1">
    <citation type="journal article" date="2018" name="Mol. Biol. Evol.">
        <title>Broad Genomic Sampling Reveals a Smut Pathogenic Ancestry of the Fungal Clade Ustilaginomycotina.</title>
        <authorList>
            <person name="Kijpornyongpan T."/>
            <person name="Mondo S.J."/>
            <person name="Barry K."/>
            <person name="Sandor L."/>
            <person name="Lee J."/>
            <person name="Lipzen A."/>
            <person name="Pangilinan J."/>
            <person name="LaButti K."/>
            <person name="Hainaut M."/>
            <person name="Henrissat B."/>
            <person name="Grigoriev I.V."/>
            <person name="Spatafora J.W."/>
            <person name="Aime M.C."/>
        </authorList>
    </citation>
    <scope>NUCLEOTIDE SEQUENCE [LARGE SCALE GENOMIC DNA]</scope>
    <source>
        <strain evidence="2 3">MCA 4186</strain>
    </source>
</reference>
<feature type="region of interest" description="Disordered" evidence="1">
    <location>
        <begin position="405"/>
        <end position="435"/>
    </location>
</feature>
<feature type="compositionally biased region" description="Polar residues" evidence="1">
    <location>
        <begin position="30"/>
        <end position="48"/>
    </location>
</feature>
<organism evidence="2 3">
    <name type="scientific">Tilletiopsis washingtonensis</name>
    <dbReference type="NCBI Taxonomy" id="58919"/>
    <lineage>
        <taxon>Eukaryota</taxon>
        <taxon>Fungi</taxon>
        <taxon>Dikarya</taxon>
        <taxon>Basidiomycota</taxon>
        <taxon>Ustilaginomycotina</taxon>
        <taxon>Exobasidiomycetes</taxon>
        <taxon>Entylomatales</taxon>
        <taxon>Entylomatales incertae sedis</taxon>
        <taxon>Tilletiopsis</taxon>
    </lineage>
</organism>
<feature type="compositionally biased region" description="Basic and acidic residues" evidence="1">
    <location>
        <begin position="96"/>
        <end position="116"/>
    </location>
</feature>
<feature type="compositionally biased region" description="Low complexity" evidence="1">
    <location>
        <begin position="605"/>
        <end position="617"/>
    </location>
</feature>
<feature type="compositionally biased region" description="Low complexity" evidence="1">
    <location>
        <begin position="735"/>
        <end position="747"/>
    </location>
</feature>
<feature type="region of interest" description="Disordered" evidence="1">
    <location>
        <begin position="519"/>
        <end position="661"/>
    </location>
</feature>
<name>A0A316Z346_9BASI</name>
<proteinExistence type="predicted"/>
<feature type="compositionally biased region" description="Polar residues" evidence="1">
    <location>
        <begin position="1"/>
        <end position="10"/>
    </location>
</feature>
<evidence type="ECO:0000313" key="2">
    <source>
        <dbReference type="EMBL" id="PWN96217.1"/>
    </source>
</evidence>
<feature type="compositionally biased region" description="Polar residues" evidence="1">
    <location>
        <begin position="56"/>
        <end position="68"/>
    </location>
</feature>
<gene>
    <name evidence="2" type="ORF">FA09DRAFT_340412</name>
</gene>
<dbReference type="Proteomes" id="UP000245946">
    <property type="component" value="Unassembled WGS sequence"/>
</dbReference>
<accession>A0A316Z346</accession>
<sequence>MSVQQDSPPQSVFVPSDFRRERRSPEGMVRSTSSNQSLSSMRRASQPSVDRAIAGSSGNPATPKSRSTPPAEKGAVHNAARRASHSPVLESPQRPDVSRMSHDVTRRSALQEEAARSWDSYQPRPVSSSTGISSGSSLTKAALAKMPAASSSQSASAPPSPTFRAQYEPSLPSLSLGDDGVLKHIAPSRSSVVRYSMSTLSTASPISVQGVTDDDATQRLLAAAEAADSRSRSPVTRIPQPPPSAPLPSTSNEKSAKERREQLKRAQKLVSLLGGEILSEGEGHEIVRLRERDSNRPPLLVRRSSDPFETLAQAKLALEEQIAREGSPSASRQSKLALRRRSRGKTIIAAPALDLPRNVGPKAAAVLGLEAPLPWQVNSAPATPAGPVGAKAAALLGMDRVDLANAHDKSNTEPRRSASVAFKTSGTRAASLGKGKADQVHVIGFEAKSALEQTPDSEPESPSVLGDDEERTAAVQREERRRRVAKISRWLGAVVPPHLISSGEGSAAPAYGAGQAPHLEGSDYYSGQPASSERGSSGLGRAKAATLAKLRRPSVDQDATIDANYSRPLQSPPDALSPRERIANVRRANTLTKRFGEAPPQQLFAASAGSGSDTSTGPLRRHRHTQSAALPLASTQPEEAEDAPTQQVPQGARHSDDSQQYRQSIGSLEYLLDNDLSLLSELVQALDEGSEASDDVHATPKARNPFEAGWRRPSADDDAGTSQAADSSSLTYKTASSHASVADGSSSPLPVSTPSGSDDDYSEAPALELPSVSALLPDASPRRASLGSLVTLASTTDSLSSESSAHAGTDPESALHSAHRQQAARAQKLSKFFGESVSLTPTRAGTSQAPAALSSPPARPVQRFSGSLAPRLAPRSAGSARPSAAFQRLLRSLEDELEDDESLSAAERHDLTLRIEQLRRRQADVDA</sequence>
<feature type="region of interest" description="Disordered" evidence="1">
    <location>
        <begin position="840"/>
        <end position="883"/>
    </location>
</feature>
<dbReference type="OrthoDB" id="3365976at2759"/>
<feature type="compositionally biased region" description="Low complexity" evidence="1">
    <location>
        <begin position="847"/>
        <end position="856"/>
    </location>
</feature>
<feature type="compositionally biased region" description="Low complexity" evidence="1">
    <location>
        <begin position="869"/>
        <end position="883"/>
    </location>
</feature>
<dbReference type="AlphaFoldDB" id="A0A316Z346"/>
<feature type="region of interest" description="Disordered" evidence="1">
    <location>
        <begin position="797"/>
        <end position="826"/>
    </location>
</feature>
<dbReference type="RefSeq" id="XP_025596496.1">
    <property type="nucleotide sequence ID" value="XM_025744316.1"/>
</dbReference>
<feature type="compositionally biased region" description="Low complexity" evidence="1">
    <location>
        <begin position="147"/>
        <end position="157"/>
    </location>
</feature>
<feature type="compositionally biased region" description="Polar residues" evidence="1">
    <location>
        <begin position="720"/>
        <end position="734"/>
    </location>
</feature>
<feature type="region of interest" description="Disordered" evidence="1">
    <location>
        <begin position="219"/>
        <end position="262"/>
    </location>
</feature>
<feature type="compositionally biased region" description="Low complexity" evidence="1">
    <location>
        <begin position="539"/>
        <end position="548"/>
    </location>
</feature>
<feature type="compositionally biased region" description="Low complexity" evidence="1">
    <location>
        <begin position="797"/>
        <end position="807"/>
    </location>
</feature>